<proteinExistence type="inferred from homology"/>
<dbReference type="PRINTS" id="PR00080">
    <property type="entry name" value="SDRFAMILY"/>
</dbReference>
<keyword evidence="5" id="KW-1185">Reference proteome</keyword>
<comment type="similarity">
    <text evidence="1 3">Belongs to the short-chain dehydrogenases/reductases (SDR) family.</text>
</comment>
<reference evidence="4" key="1">
    <citation type="submission" date="2022-12" db="EMBL/GenBank/DDBJ databases">
        <title>New Phytohabitans aurantiacus sp. RD004123 nov., an actinomycete isolated from soil.</title>
        <authorList>
            <person name="Triningsih D.W."/>
            <person name="Harunari E."/>
            <person name="Igarashi Y."/>
        </authorList>
    </citation>
    <scope>NUCLEOTIDE SEQUENCE</scope>
    <source>
        <strain evidence="4">RD004123</strain>
    </source>
</reference>
<dbReference type="InterPro" id="IPR036291">
    <property type="entry name" value="NAD(P)-bd_dom_sf"/>
</dbReference>
<organism evidence="4 5">
    <name type="scientific">Phytohabitans aurantiacus</name>
    <dbReference type="NCBI Taxonomy" id="3016789"/>
    <lineage>
        <taxon>Bacteria</taxon>
        <taxon>Bacillati</taxon>
        <taxon>Actinomycetota</taxon>
        <taxon>Actinomycetes</taxon>
        <taxon>Micromonosporales</taxon>
        <taxon>Micromonosporaceae</taxon>
    </lineage>
</organism>
<evidence type="ECO:0000256" key="2">
    <source>
        <dbReference type="ARBA" id="ARBA00023002"/>
    </source>
</evidence>
<dbReference type="PRINTS" id="PR00081">
    <property type="entry name" value="GDHRDH"/>
</dbReference>
<evidence type="ECO:0000313" key="4">
    <source>
        <dbReference type="EMBL" id="GLH95040.1"/>
    </source>
</evidence>
<dbReference type="InterPro" id="IPR002347">
    <property type="entry name" value="SDR_fam"/>
</dbReference>
<evidence type="ECO:0000256" key="3">
    <source>
        <dbReference type="RuleBase" id="RU000363"/>
    </source>
</evidence>
<evidence type="ECO:0000313" key="5">
    <source>
        <dbReference type="Proteomes" id="UP001144280"/>
    </source>
</evidence>
<evidence type="ECO:0000256" key="1">
    <source>
        <dbReference type="ARBA" id="ARBA00006484"/>
    </source>
</evidence>
<keyword evidence="2" id="KW-0560">Oxidoreductase</keyword>
<dbReference type="Proteomes" id="UP001144280">
    <property type="component" value="Unassembled WGS sequence"/>
</dbReference>
<dbReference type="RefSeq" id="WP_281891905.1">
    <property type="nucleotide sequence ID" value="NZ_BSDI01000001.1"/>
</dbReference>
<accession>A0ABQ5QP14</accession>
<dbReference type="CDD" id="cd05233">
    <property type="entry name" value="SDR_c"/>
    <property type="match status" value="1"/>
</dbReference>
<dbReference type="PANTHER" id="PTHR44196:SF2">
    <property type="entry name" value="SHORT-CHAIN DEHYDROGENASE-RELATED"/>
    <property type="match status" value="1"/>
</dbReference>
<dbReference type="PIRSF" id="PIRSF000126">
    <property type="entry name" value="11-beta-HSD1"/>
    <property type="match status" value="1"/>
</dbReference>
<comment type="caution">
    <text evidence="4">The sequence shown here is derived from an EMBL/GenBank/DDBJ whole genome shotgun (WGS) entry which is preliminary data.</text>
</comment>
<gene>
    <name evidence="4" type="ORF">Pa4123_03120</name>
</gene>
<dbReference type="Gene3D" id="3.40.50.720">
    <property type="entry name" value="NAD(P)-binding Rossmann-like Domain"/>
    <property type="match status" value="1"/>
</dbReference>
<dbReference type="EMBL" id="BSDI01000001">
    <property type="protein sequence ID" value="GLH95040.1"/>
    <property type="molecule type" value="Genomic_DNA"/>
</dbReference>
<sequence>MTATTTRTALITGATAGIGAAFARALAAQGYSLVVVARDAERLAALASELAERHGVSVTPLPADLATDEGCALVEARLAEPLDLLVNNAGISLNQTFLKSTADDEARLLRLNVHAVMRLTLAVLPGMTERRHGGVINVSSVAGFATLMPGSTYPASKAWVTNFSESVAHSVRPYGVRVMALCPGYTRTEFHQRAGINMSKTPEWMWLSADDVVRDALRDLGRGKLVSVPDWKYKLAVFGLRHVPRRILQGVSRDVRGRIGRDV</sequence>
<dbReference type="PANTHER" id="PTHR44196">
    <property type="entry name" value="DEHYDROGENASE/REDUCTASE SDR FAMILY MEMBER 7B"/>
    <property type="match status" value="1"/>
</dbReference>
<dbReference type="SUPFAM" id="SSF51735">
    <property type="entry name" value="NAD(P)-binding Rossmann-fold domains"/>
    <property type="match status" value="1"/>
</dbReference>
<dbReference type="Pfam" id="PF00106">
    <property type="entry name" value="adh_short"/>
    <property type="match status" value="1"/>
</dbReference>
<protein>
    <submittedName>
        <fullName evidence="4">Short-chain dehydrogenase</fullName>
    </submittedName>
</protein>
<name>A0ABQ5QP14_9ACTN</name>